<keyword evidence="3" id="KW-1185">Reference proteome</keyword>
<dbReference type="InterPro" id="IPR045057">
    <property type="entry name" value="Gcn5-rel_NAT"/>
</dbReference>
<dbReference type="PANTHER" id="PTHR31435">
    <property type="entry name" value="PROTEIN NATD1"/>
    <property type="match status" value="1"/>
</dbReference>
<dbReference type="RefSeq" id="WP_121346766.1">
    <property type="nucleotide sequence ID" value="NZ_RBLG01000005.1"/>
</dbReference>
<comment type="caution">
    <text evidence="2">The sequence shown here is derived from an EMBL/GenBank/DDBJ whole genome shotgun (WGS) entry which is preliminary data.</text>
</comment>
<dbReference type="Proteomes" id="UP000276282">
    <property type="component" value="Unassembled WGS sequence"/>
</dbReference>
<evidence type="ECO:0000259" key="1">
    <source>
        <dbReference type="PROSITE" id="PS51729"/>
    </source>
</evidence>
<dbReference type="InterPro" id="IPR031165">
    <property type="entry name" value="GNAT_YJDJ"/>
</dbReference>
<name>A0A495P085_9FLAO</name>
<organism evidence="2 3">
    <name type="scientific">Gillisia mitskevichiae</name>
    <dbReference type="NCBI Taxonomy" id="270921"/>
    <lineage>
        <taxon>Bacteria</taxon>
        <taxon>Pseudomonadati</taxon>
        <taxon>Bacteroidota</taxon>
        <taxon>Flavobacteriia</taxon>
        <taxon>Flavobacteriales</taxon>
        <taxon>Flavobacteriaceae</taxon>
        <taxon>Gillisia</taxon>
    </lineage>
</organism>
<dbReference type="AlphaFoldDB" id="A0A495P085"/>
<dbReference type="Pfam" id="PF14542">
    <property type="entry name" value="Acetyltransf_CG"/>
    <property type="match status" value="1"/>
</dbReference>
<evidence type="ECO:0000313" key="3">
    <source>
        <dbReference type="Proteomes" id="UP000276282"/>
    </source>
</evidence>
<dbReference type="PANTHER" id="PTHR31435:SF10">
    <property type="entry name" value="BSR4717 PROTEIN"/>
    <property type="match status" value="1"/>
</dbReference>
<sequence>MSQEIKHKENDTRGMFYMEDDKGITSELTYSKQDNGVLVIDHTETRSELEGKGLASMLLQRSVEYAREKNYKIDPLCPFAEVKFDEIKEYRDVLAS</sequence>
<dbReference type="Gene3D" id="3.40.630.30">
    <property type="match status" value="1"/>
</dbReference>
<dbReference type="PROSITE" id="PS51729">
    <property type="entry name" value="GNAT_YJDJ"/>
    <property type="match status" value="1"/>
</dbReference>
<dbReference type="InterPro" id="IPR016181">
    <property type="entry name" value="Acyl_CoA_acyltransferase"/>
</dbReference>
<dbReference type="EMBL" id="RBLG01000005">
    <property type="protein sequence ID" value="RKS43425.1"/>
    <property type="molecule type" value="Genomic_DNA"/>
</dbReference>
<dbReference type="SUPFAM" id="SSF55729">
    <property type="entry name" value="Acyl-CoA N-acyltransferases (Nat)"/>
    <property type="match status" value="1"/>
</dbReference>
<feature type="domain" description="N-acetyltransferase" evidence="1">
    <location>
        <begin position="8"/>
        <end position="95"/>
    </location>
</feature>
<accession>A0A495P085</accession>
<evidence type="ECO:0000313" key="2">
    <source>
        <dbReference type="EMBL" id="RKS43425.1"/>
    </source>
</evidence>
<protein>
    <recommendedName>
        <fullName evidence="1">N-acetyltransferase domain-containing protein</fullName>
    </recommendedName>
</protein>
<proteinExistence type="predicted"/>
<dbReference type="OrthoDB" id="9793389at2"/>
<gene>
    <name evidence="2" type="ORF">BC962_2982</name>
</gene>
<reference evidence="2 3" key="1">
    <citation type="submission" date="2018-10" db="EMBL/GenBank/DDBJ databases">
        <title>Genomic Encyclopedia of Archaeal and Bacterial Type Strains, Phase II (KMG-II): from individual species to whole genera.</title>
        <authorList>
            <person name="Goeker M."/>
        </authorList>
    </citation>
    <scope>NUCLEOTIDE SEQUENCE [LARGE SCALE GENOMIC DNA]</scope>
    <source>
        <strain evidence="2 3">DSM 19839</strain>
    </source>
</reference>
<dbReference type="CDD" id="cd04301">
    <property type="entry name" value="NAT_SF"/>
    <property type="match status" value="1"/>
</dbReference>